<evidence type="ECO:0000313" key="2">
    <source>
        <dbReference type="EMBL" id="RZQ59928.1"/>
    </source>
</evidence>
<dbReference type="Proteomes" id="UP000292003">
    <property type="component" value="Unassembled WGS sequence"/>
</dbReference>
<dbReference type="PANTHER" id="PTHR35525:SF3">
    <property type="entry name" value="BLL6575 PROTEIN"/>
    <property type="match status" value="1"/>
</dbReference>
<protein>
    <recommendedName>
        <fullName evidence="1">Zinc finger CGNR domain-containing protein</fullName>
    </recommendedName>
</protein>
<dbReference type="InterPro" id="IPR021005">
    <property type="entry name" value="Znf_CGNR"/>
</dbReference>
<dbReference type="InterPro" id="IPR023286">
    <property type="entry name" value="ABATE_dom_sf"/>
</dbReference>
<feature type="domain" description="Zinc finger CGNR" evidence="1">
    <location>
        <begin position="166"/>
        <end position="204"/>
    </location>
</feature>
<organism evidence="2 3">
    <name type="scientific">Amycolatopsis suaedae</name>
    <dbReference type="NCBI Taxonomy" id="2510978"/>
    <lineage>
        <taxon>Bacteria</taxon>
        <taxon>Bacillati</taxon>
        <taxon>Actinomycetota</taxon>
        <taxon>Actinomycetes</taxon>
        <taxon>Pseudonocardiales</taxon>
        <taxon>Pseudonocardiaceae</taxon>
        <taxon>Amycolatopsis</taxon>
    </lineage>
</organism>
<gene>
    <name evidence="2" type="ORF">EWH70_31345</name>
</gene>
<evidence type="ECO:0000259" key="1">
    <source>
        <dbReference type="Pfam" id="PF11706"/>
    </source>
</evidence>
<evidence type="ECO:0000313" key="3">
    <source>
        <dbReference type="Proteomes" id="UP000292003"/>
    </source>
</evidence>
<dbReference type="Pfam" id="PF11706">
    <property type="entry name" value="zf-CGNR"/>
    <property type="match status" value="1"/>
</dbReference>
<dbReference type="Gene3D" id="1.10.3300.10">
    <property type="entry name" value="Jann2411-like domain"/>
    <property type="match status" value="1"/>
</dbReference>
<dbReference type="OrthoDB" id="3211108at2"/>
<dbReference type="AlphaFoldDB" id="A0A4Q7IZR1"/>
<proteinExistence type="predicted"/>
<keyword evidence="3" id="KW-1185">Reference proteome</keyword>
<accession>A0A4Q7IZR1</accession>
<name>A0A4Q7IZR1_9PSEU</name>
<dbReference type="InterPro" id="IPR010852">
    <property type="entry name" value="ABATE"/>
</dbReference>
<comment type="caution">
    <text evidence="2">The sequence shown here is derived from an EMBL/GenBank/DDBJ whole genome shotgun (WGS) entry which is preliminary data.</text>
</comment>
<dbReference type="PANTHER" id="PTHR35525">
    <property type="entry name" value="BLL6575 PROTEIN"/>
    <property type="match status" value="1"/>
</dbReference>
<reference evidence="2 3" key="1">
    <citation type="submission" date="2019-02" db="EMBL/GenBank/DDBJ databases">
        <title>Draft genome sequence of Amycolatopsis sp. 8-3EHSu isolated from roots of Suaeda maritima.</title>
        <authorList>
            <person name="Duangmal K."/>
            <person name="Chantavorakit T."/>
        </authorList>
    </citation>
    <scope>NUCLEOTIDE SEQUENCE [LARGE SCALE GENOMIC DNA]</scope>
    <source>
        <strain evidence="2 3">8-3EHSu</strain>
    </source>
</reference>
<dbReference type="SUPFAM" id="SSF160904">
    <property type="entry name" value="Jann2411-like"/>
    <property type="match status" value="1"/>
</dbReference>
<sequence>MASRHLTIRRRYTPHVAHLALDLANTIVHDGHGGVRDELPDPAALTTWVRQRHDVLGQDFDRFTADEQTHGQVLALRTAVRSLFARAVLPGPPSKADAGRLPPAPEALAVLNDAAAAVPVAPHLDWPDGRRPRAVTRAAAAGRTPRLLAALAGAGIEFLGGPGAERLRACPAPRCVRYFLREHSRQQWCKPSCGNRARVHRHYHARTEPGTPGT</sequence>
<dbReference type="Pfam" id="PF07336">
    <property type="entry name" value="ABATE"/>
    <property type="match status" value="1"/>
</dbReference>
<dbReference type="EMBL" id="SFCC01000020">
    <property type="protein sequence ID" value="RZQ59928.1"/>
    <property type="molecule type" value="Genomic_DNA"/>
</dbReference>